<sequence length="200" mass="23620">MEIEQLQAAWSQMSNELEQQKKLTDKIIMEMTQQRYSNKFRTISFYETIGAAICFLNAIYILVNFFKLDTWYLITCGIFTLAFLIVMPILVLRSLKKVRNLNILNRTYKETLVSYTKEKKVLLKIQQFGTYSSFILMFTTAAVFSKLFNNKDFFLVDRNIWYYGGIGLAVTFIFFFTKWGYKSYKNITDSAEEILKELDD</sequence>
<keyword evidence="2" id="KW-1185">Reference proteome</keyword>
<proteinExistence type="predicted"/>
<accession>A0ACC7LPC8</accession>
<dbReference type="EMBL" id="JBHFPV010000002">
    <property type="protein sequence ID" value="MFH6603857.1"/>
    <property type="molecule type" value="Genomic_DNA"/>
</dbReference>
<dbReference type="Proteomes" id="UP001595191">
    <property type="component" value="Unassembled WGS sequence"/>
</dbReference>
<protein>
    <submittedName>
        <fullName evidence="1">Uncharacterized protein</fullName>
    </submittedName>
</protein>
<comment type="caution">
    <text evidence="1">The sequence shown here is derived from an EMBL/GenBank/DDBJ whole genome shotgun (WGS) entry which is preliminary data.</text>
</comment>
<organism evidence="1 2">
    <name type="scientific">Meishania litoralis</name>
    <dbReference type="NCBI Taxonomy" id="3434685"/>
    <lineage>
        <taxon>Bacteria</taxon>
        <taxon>Pseudomonadati</taxon>
        <taxon>Bacteroidota</taxon>
        <taxon>Flavobacteriia</taxon>
        <taxon>Flavobacteriales</taxon>
        <taxon>Flavobacteriaceae</taxon>
        <taxon>Meishania</taxon>
    </lineage>
</organism>
<evidence type="ECO:0000313" key="1">
    <source>
        <dbReference type="EMBL" id="MFH6603857.1"/>
    </source>
</evidence>
<gene>
    <name evidence="1" type="ORF">ACEZ3G_10250</name>
</gene>
<name>A0ACC7LPC8_9FLAO</name>
<evidence type="ECO:0000313" key="2">
    <source>
        <dbReference type="Proteomes" id="UP001595191"/>
    </source>
</evidence>
<reference evidence="1" key="1">
    <citation type="submission" date="2024-09" db="EMBL/GenBank/DDBJ databases">
        <authorList>
            <person name="Liu J."/>
        </authorList>
    </citation>
    <scope>NUCLEOTIDE SEQUENCE</scope>
    <source>
        <strain evidence="1">NBU2967</strain>
    </source>
</reference>